<dbReference type="PROSITE" id="PS51662">
    <property type="entry name" value="BP_PHYTASE"/>
    <property type="match status" value="1"/>
</dbReference>
<dbReference type="InterPro" id="IPR003431">
    <property type="entry name" value="B-propeller_Phytase"/>
</dbReference>
<comment type="caution">
    <text evidence="2">The sequence shown here is derived from an EMBL/GenBank/DDBJ whole genome shotgun (WGS) entry which is preliminary data.</text>
</comment>
<proteinExistence type="predicted"/>
<reference evidence="2" key="1">
    <citation type="journal article" date="2014" name="Front. Microbiol.">
        <title>High frequency of phylogenetically diverse reductive dehalogenase-homologous genes in deep subseafloor sedimentary metagenomes.</title>
        <authorList>
            <person name="Kawai M."/>
            <person name="Futagami T."/>
            <person name="Toyoda A."/>
            <person name="Takaki Y."/>
            <person name="Nishi S."/>
            <person name="Hori S."/>
            <person name="Arai W."/>
            <person name="Tsubouchi T."/>
            <person name="Morono Y."/>
            <person name="Uchiyama I."/>
            <person name="Ito T."/>
            <person name="Fujiyama A."/>
            <person name="Inagaki F."/>
            <person name="Takami H."/>
        </authorList>
    </citation>
    <scope>NUCLEOTIDE SEQUENCE</scope>
    <source>
        <strain evidence="2">Expedition CK06-06</strain>
    </source>
</reference>
<sequence length="159" mass="17105">DEMWVLSGNDKNIYQYSLSAVFPDDGSGLKATKEISLDTTNNKGAAGLAIDDNNYLYVLDEKDHQFYRYPHPEGTHVGEPVIASKVLKDANGGDIGGPPGGLAGAMFDGVDGTFLWVVDSGTNKMYEYDITSLFPDDGNPVNAIDEFPLHINNTDASGV</sequence>
<feature type="non-terminal residue" evidence="2">
    <location>
        <position position="1"/>
    </location>
</feature>
<dbReference type="SUPFAM" id="SSF50956">
    <property type="entry name" value="Thermostable phytase (3-phytase)"/>
    <property type="match status" value="1"/>
</dbReference>
<dbReference type="GO" id="GO:0016158">
    <property type="term" value="F:inositol hexakisphosphate 3-phosphatase activity"/>
    <property type="evidence" value="ECO:0007669"/>
    <property type="project" value="InterPro"/>
</dbReference>
<evidence type="ECO:0000313" key="2">
    <source>
        <dbReference type="EMBL" id="GAI43992.1"/>
    </source>
</evidence>
<gene>
    <name evidence="2" type="ORF">S06H3_50537</name>
</gene>
<dbReference type="EMBL" id="BARV01032005">
    <property type="protein sequence ID" value="GAI43992.1"/>
    <property type="molecule type" value="Genomic_DNA"/>
</dbReference>
<organism evidence="2">
    <name type="scientific">marine sediment metagenome</name>
    <dbReference type="NCBI Taxonomy" id="412755"/>
    <lineage>
        <taxon>unclassified sequences</taxon>
        <taxon>metagenomes</taxon>
        <taxon>ecological metagenomes</taxon>
    </lineage>
</organism>
<name>X1NJ14_9ZZZZ</name>
<accession>X1NJ14</accession>
<feature type="domain" description="BPP" evidence="1">
    <location>
        <begin position="1"/>
        <end position="159"/>
    </location>
</feature>
<protein>
    <recommendedName>
        <fullName evidence="1">BPP domain-containing protein</fullName>
    </recommendedName>
</protein>
<evidence type="ECO:0000259" key="1">
    <source>
        <dbReference type="PROSITE" id="PS51662"/>
    </source>
</evidence>
<dbReference type="AlphaFoldDB" id="X1NJ14"/>